<dbReference type="EMBL" id="JAFBEB010000008">
    <property type="protein sequence ID" value="MBM7590895.1"/>
    <property type="molecule type" value="Genomic_DNA"/>
</dbReference>
<name>A0A939BPU7_9BACL</name>
<evidence type="ECO:0000313" key="2">
    <source>
        <dbReference type="Proteomes" id="UP000717624"/>
    </source>
</evidence>
<evidence type="ECO:0000313" key="1">
    <source>
        <dbReference type="EMBL" id="MBM7590895.1"/>
    </source>
</evidence>
<gene>
    <name evidence="1" type="ORF">JOD01_002507</name>
</gene>
<organism evidence="1 2">
    <name type="scientific">Brevibacillus fulvus</name>
    <dbReference type="NCBI Taxonomy" id="1125967"/>
    <lineage>
        <taxon>Bacteria</taxon>
        <taxon>Bacillati</taxon>
        <taxon>Bacillota</taxon>
        <taxon>Bacilli</taxon>
        <taxon>Bacillales</taxon>
        <taxon>Paenibacillaceae</taxon>
        <taxon>Brevibacillus</taxon>
    </lineage>
</organism>
<accession>A0A939BPU7</accession>
<comment type="caution">
    <text evidence="1">The sequence shown here is derived from an EMBL/GenBank/DDBJ whole genome shotgun (WGS) entry which is preliminary data.</text>
</comment>
<dbReference type="RefSeq" id="WP_275581953.1">
    <property type="nucleotide sequence ID" value="NZ_BAABIN010000005.1"/>
</dbReference>
<reference evidence="1" key="1">
    <citation type="submission" date="2021-01" db="EMBL/GenBank/DDBJ databases">
        <title>Genomic Encyclopedia of Type Strains, Phase IV (KMG-IV): sequencing the most valuable type-strain genomes for metagenomic binning, comparative biology and taxonomic classification.</title>
        <authorList>
            <person name="Goeker M."/>
        </authorList>
    </citation>
    <scope>NUCLEOTIDE SEQUENCE</scope>
    <source>
        <strain evidence="1">DSM 25523</strain>
    </source>
</reference>
<proteinExistence type="predicted"/>
<sequence>MIRFIISLLGIVLVCSHIDDHPVETLIALGAMFYVWQKGN</sequence>
<dbReference type="Proteomes" id="UP000717624">
    <property type="component" value="Unassembled WGS sequence"/>
</dbReference>
<keyword evidence="2" id="KW-1185">Reference proteome</keyword>
<dbReference type="AlphaFoldDB" id="A0A939BPU7"/>
<protein>
    <submittedName>
        <fullName evidence="1">Uncharacterized protein</fullName>
    </submittedName>
</protein>